<name>A0A5C6MXA9_9TELE</name>
<accession>A0A5C6MXA9</accession>
<dbReference type="AlphaFoldDB" id="A0A5C6MXA9"/>
<proteinExistence type="predicted"/>
<evidence type="ECO:0000313" key="2">
    <source>
        <dbReference type="Proteomes" id="UP000324091"/>
    </source>
</evidence>
<protein>
    <submittedName>
        <fullName evidence="1">Uncharacterized protein</fullName>
    </submittedName>
</protein>
<evidence type="ECO:0000313" key="1">
    <source>
        <dbReference type="EMBL" id="TWW58771.1"/>
    </source>
</evidence>
<dbReference type="Proteomes" id="UP000324091">
    <property type="component" value="Chromosome 6"/>
</dbReference>
<comment type="caution">
    <text evidence="1">The sequence shown here is derived from an EMBL/GenBank/DDBJ whole genome shotgun (WGS) entry which is preliminary data.</text>
</comment>
<sequence length="167" mass="18067">MLFGTSAVAIWSAGTSQHERSPGKKMTETSGKVFAGLLHLFVLSVAPRQVRSGEDVPKLPGVHAPPGLCSYGQSTHCCFGWRNVSGVCQRSYAAAEGLVSGLCLYSPYGAPQLCARIRVRMENVWDQTSVYAPPAIKDVSAMKVKYSAPYDCRFHLANFLPVSARVT</sequence>
<dbReference type="EMBL" id="RHFK02000019">
    <property type="protein sequence ID" value="TWW58771.1"/>
    <property type="molecule type" value="Genomic_DNA"/>
</dbReference>
<reference evidence="1 2" key="1">
    <citation type="submission" date="2019-04" db="EMBL/GenBank/DDBJ databases">
        <title>Chromosome genome assembly for Takifugu flavidus.</title>
        <authorList>
            <person name="Xiao S."/>
        </authorList>
    </citation>
    <scope>NUCLEOTIDE SEQUENCE [LARGE SCALE GENOMIC DNA]</scope>
    <source>
        <strain evidence="1">HTHZ2018</strain>
        <tissue evidence="1">Muscle</tissue>
    </source>
</reference>
<gene>
    <name evidence="1" type="ORF">D4764_06G0003010</name>
</gene>
<keyword evidence="2" id="KW-1185">Reference proteome</keyword>
<organism evidence="1 2">
    <name type="scientific">Takifugu flavidus</name>
    <name type="common">sansaifugu</name>
    <dbReference type="NCBI Taxonomy" id="433684"/>
    <lineage>
        <taxon>Eukaryota</taxon>
        <taxon>Metazoa</taxon>
        <taxon>Chordata</taxon>
        <taxon>Craniata</taxon>
        <taxon>Vertebrata</taxon>
        <taxon>Euteleostomi</taxon>
        <taxon>Actinopterygii</taxon>
        <taxon>Neopterygii</taxon>
        <taxon>Teleostei</taxon>
        <taxon>Neoteleostei</taxon>
        <taxon>Acanthomorphata</taxon>
        <taxon>Eupercaria</taxon>
        <taxon>Tetraodontiformes</taxon>
        <taxon>Tetradontoidea</taxon>
        <taxon>Tetraodontidae</taxon>
        <taxon>Takifugu</taxon>
    </lineage>
</organism>